<feature type="compositionally biased region" description="Acidic residues" evidence="1">
    <location>
        <begin position="646"/>
        <end position="655"/>
    </location>
</feature>
<dbReference type="EMBL" id="BMAV01025572">
    <property type="protein sequence ID" value="GFS42624.1"/>
    <property type="molecule type" value="Genomic_DNA"/>
</dbReference>
<proteinExistence type="predicted"/>
<feature type="region of interest" description="Disordered" evidence="1">
    <location>
        <begin position="795"/>
        <end position="860"/>
    </location>
</feature>
<evidence type="ECO:0000256" key="1">
    <source>
        <dbReference type="SAM" id="MobiDB-lite"/>
    </source>
</evidence>
<feature type="compositionally biased region" description="Low complexity" evidence="1">
    <location>
        <begin position="2120"/>
        <end position="2135"/>
    </location>
</feature>
<feature type="region of interest" description="Disordered" evidence="1">
    <location>
        <begin position="2114"/>
        <end position="2135"/>
    </location>
</feature>
<gene>
    <name evidence="3" type="primary">NCOA6</name>
    <name evidence="3" type="ORF">TNIN_363812</name>
</gene>
<evidence type="ECO:0000313" key="3">
    <source>
        <dbReference type="EMBL" id="GFS42624.1"/>
    </source>
</evidence>
<accession>A0A8X6J7B8</accession>
<feature type="compositionally biased region" description="Polar residues" evidence="1">
    <location>
        <begin position="1082"/>
        <end position="1126"/>
    </location>
</feature>
<feature type="compositionally biased region" description="Basic and acidic residues" evidence="1">
    <location>
        <begin position="1524"/>
        <end position="1534"/>
    </location>
</feature>
<feature type="region of interest" description="Disordered" evidence="1">
    <location>
        <begin position="364"/>
        <end position="427"/>
    </location>
</feature>
<feature type="domain" description="Nuclear receptor coactivator 6 TRADD-N" evidence="2">
    <location>
        <begin position="17"/>
        <end position="128"/>
    </location>
</feature>
<reference evidence="3" key="1">
    <citation type="submission" date="2020-08" db="EMBL/GenBank/DDBJ databases">
        <title>Multicomponent nature underlies the extraordinary mechanical properties of spider dragline silk.</title>
        <authorList>
            <person name="Kono N."/>
            <person name="Nakamura H."/>
            <person name="Mori M."/>
            <person name="Yoshida Y."/>
            <person name="Ohtoshi R."/>
            <person name="Malay A.D."/>
            <person name="Moran D.A.P."/>
            <person name="Tomita M."/>
            <person name="Numata K."/>
            <person name="Arakawa K."/>
        </authorList>
    </citation>
    <scope>NUCLEOTIDE SEQUENCE</scope>
</reference>
<dbReference type="GO" id="GO:0003713">
    <property type="term" value="F:transcription coactivator activity"/>
    <property type="evidence" value="ECO:0007669"/>
    <property type="project" value="InterPro"/>
</dbReference>
<feature type="compositionally biased region" description="Polar residues" evidence="1">
    <location>
        <begin position="1970"/>
        <end position="2003"/>
    </location>
</feature>
<feature type="compositionally biased region" description="Low complexity" evidence="1">
    <location>
        <begin position="1431"/>
        <end position="1451"/>
    </location>
</feature>
<feature type="compositionally biased region" description="Polar residues" evidence="1">
    <location>
        <begin position="686"/>
        <end position="714"/>
    </location>
</feature>
<feature type="region of interest" description="Disordered" evidence="1">
    <location>
        <begin position="596"/>
        <end position="775"/>
    </location>
</feature>
<comment type="caution">
    <text evidence="3">The sequence shown here is derived from an EMBL/GenBank/DDBJ whole genome shotgun (WGS) entry which is preliminary data.</text>
</comment>
<protein>
    <submittedName>
        <fullName evidence="3">Nuclear receptor coactivator 6</fullName>
    </submittedName>
</protein>
<feature type="compositionally biased region" description="Low complexity" evidence="1">
    <location>
        <begin position="1743"/>
        <end position="1762"/>
    </location>
</feature>
<dbReference type="Proteomes" id="UP000886998">
    <property type="component" value="Unassembled WGS sequence"/>
</dbReference>
<feature type="compositionally biased region" description="Polar residues" evidence="1">
    <location>
        <begin position="1480"/>
        <end position="1497"/>
    </location>
</feature>
<feature type="compositionally biased region" description="Basic and acidic residues" evidence="1">
    <location>
        <begin position="2364"/>
        <end position="2383"/>
    </location>
</feature>
<dbReference type="GO" id="GO:0035097">
    <property type="term" value="C:histone methyltransferase complex"/>
    <property type="evidence" value="ECO:0007669"/>
    <property type="project" value="TreeGrafter"/>
</dbReference>
<feature type="compositionally biased region" description="Polar residues" evidence="1">
    <location>
        <begin position="1917"/>
        <end position="1931"/>
    </location>
</feature>
<evidence type="ECO:0000259" key="2">
    <source>
        <dbReference type="Pfam" id="PF13820"/>
    </source>
</evidence>
<feature type="compositionally biased region" description="Low complexity" evidence="1">
    <location>
        <begin position="604"/>
        <end position="617"/>
    </location>
</feature>
<evidence type="ECO:0000313" key="4">
    <source>
        <dbReference type="Proteomes" id="UP000886998"/>
    </source>
</evidence>
<feature type="compositionally biased region" description="Polar residues" evidence="1">
    <location>
        <begin position="2047"/>
        <end position="2070"/>
    </location>
</feature>
<dbReference type="PANTHER" id="PTHR15690">
    <property type="entry name" value="NUCLEAR RECEPTOR COACTIVATOR 6"/>
    <property type="match status" value="1"/>
</dbReference>
<feature type="compositionally biased region" description="Low complexity" evidence="1">
    <location>
        <begin position="1247"/>
        <end position="1256"/>
    </location>
</feature>
<feature type="region of interest" description="Disordered" evidence="1">
    <location>
        <begin position="1229"/>
        <end position="1259"/>
    </location>
</feature>
<feature type="compositionally biased region" description="Basic and acidic residues" evidence="1">
    <location>
        <begin position="715"/>
        <end position="726"/>
    </location>
</feature>
<name>A0A8X6J7B8_9ARAC</name>
<feature type="region of interest" description="Disordered" evidence="1">
    <location>
        <begin position="2362"/>
        <end position="2441"/>
    </location>
</feature>
<dbReference type="OrthoDB" id="5967287at2759"/>
<feature type="region of interest" description="Disordered" evidence="1">
    <location>
        <begin position="1430"/>
        <end position="1497"/>
    </location>
</feature>
<dbReference type="PANTHER" id="PTHR15690:SF0">
    <property type="entry name" value="NUCLEAR RECEPTOR COACTIVATOR 6"/>
    <property type="match status" value="1"/>
</dbReference>
<feature type="region of interest" description="Disordered" evidence="1">
    <location>
        <begin position="1743"/>
        <end position="1763"/>
    </location>
</feature>
<feature type="compositionally biased region" description="Basic and acidic residues" evidence="1">
    <location>
        <begin position="824"/>
        <end position="842"/>
    </location>
</feature>
<feature type="region of interest" description="Disordered" evidence="1">
    <location>
        <begin position="1511"/>
        <end position="1610"/>
    </location>
</feature>
<feature type="region of interest" description="Disordered" evidence="1">
    <location>
        <begin position="2047"/>
        <end position="2077"/>
    </location>
</feature>
<feature type="compositionally biased region" description="Basic and acidic residues" evidence="1">
    <location>
        <begin position="669"/>
        <end position="684"/>
    </location>
</feature>
<feature type="region of interest" description="Disordered" evidence="1">
    <location>
        <begin position="1910"/>
        <end position="1932"/>
    </location>
</feature>
<organism evidence="3 4">
    <name type="scientific">Trichonephila inaurata madagascariensis</name>
    <dbReference type="NCBI Taxonomy" id="2747483"/>
    <lineage>
        <taxon>Eukaryota</taxon>
        <taxon>Metazoa</taxon>
        <taxon>Ecdysozoa</taxon>
        <taxon>Arthropoda</taxon>
        <taxon>Chelicerata</taxon>
        <taxon>Arachnida</taxon>
        <taxon>Araneae</taxon>
        <taxon>Araneomorphae</taxon>
        <taxon>Entelegynae</taxon>
        <taxon>Araneoidea</taxon>
        <taxon>Nephilidae</taxon>
        <taxon>Trichonephila</taxon>
        <taxon>Trichonephila inaurata</taxon>
    </lineage>
</organism>
<feature type="compositionally biased region" description="Low complexity" evidence="1">
    <location>
        <begin position="1944"/>
        <end position="1957"/>
    </location>
</feature>
<feature type="region of interest" description="Disordered" evidence="1">
    <location>
        <begin position="1944"/>
        <end position="2012"/>
    </location>
</feature>
<dbReference type="GO" id="GO:0005667">
    <property type="term" value="C:transcription regulator complex"/>
    <property type="evidence" value="ECO:0007669"/>
    <property type="project" value="TreeGrafter"/>
</dbReference>
<feature type="compositionally biased region" description="Polar residues" evidence="1">
    <location>
        <begin position="1583"/>
        <end position="1606"/>
    </location>
</feature>
<feature type="compositionally biased region" description="Basic and acidic residues" evidence="1">
    <location>
        <begin position="2402"/>
        <end position="2434"/>
    </location>
</feature>
<keyword evidence="4" id="KW-1185">Reference proteome</keyword>
<feature type="region of interest" description="Disordered" evidence="1">
    <location>
        <begin position="2456"/>
        <end position="2488"/>
    </location>
</feature>
<sequence length="2507" mass="267351">MSETLPFRDMEGEDLATTVLTCEGDIKDPTFPFKLQLLVNKLQNLISDEENPIKVTKVEPWNSVRVTFNIPLEAAQRLRQLAERGDRVLRDLGILSVQIEGDQVITLTLASQYSEPQEIVLRKTSDDQGDVASVSFNIPNAEPVPGPSTAEPAHKNISQFLGHIVGGAPSVAVAVNSSVRLEKTSSPKPESSISFRSPNVIAPSSTEPIPFPPASVVTTTTAALPGSSRVSPNVSVKPSPGYGPFPFASMTHAMNTKNSSATPQFQPVLHVQGGNPRISFTSSTSQITNTILNSSGSASSTLSIPSKVSGSTIKVPRTISNSAFNSVVSRTPPPNAIATASKANVALSSPLLVNLLQSETSNLQQNNKLMPPPSPASNQAAKRKRKPRKTKDKICDDDVASPSFSTSPSPPSYQSHASVRSPGGFDPLSVLNQPLNVPLTNTTISPPSPQLNIHPLAQGQPPVSNVKPHAPNIHPGTQGLLPVSLQSQVQGQPMVSTTRPIGHQTLSAFRQTQGPRTVPNIHPQAQGQPQVHTGNLPLHTHIPIDTPHLSRTPAGNLQPYAMSAPRTIPVNSTRPLFPSRDSSPLVKIMEKVNKDTAVLKSDKSSTPSTPSTSTPDSNPFPSPPSSTDGKTKHLINPFTGQLEPMPSDEEEEEESISSLPPFPDFEIESSEKSHSERSLSDGGKDNNLSSDTDSGISKSITDVSQSSTDCLTTESGKDAKKVDSVSKAEAIPTASVTSSVPGEKLKLRLKLDSKTIRESKESEVKDKRLKESNPPFNQKIDVAVVSIPGLKKNITASSTSVPEPRVPPLHISLRGPNSAVVVSPRKDDSKSRHALNKEDHSNVDGPSKMNQKKIRSPRATRTGDISAISLSVSGRTVDSVDKKVRGNNSKDFKKIKDDFWNQNVKNMSMSGGGIVEVSDKISSNRISSYETYLSGTSVNNPLVQRKSSSSIFSLAARDSCKSEIMTLTSCSTGESVTLHSFAGSKSPLPLQVAAVSETEVLPADASQTAEMEVSSNNTSIKLPMERTEGAVVDKLNNPSEEKSCEIAVPSGTILDNVFSSSRKSPLMQNNYLPHSPSAPVDSKNNVQKTNCPSDQTQSQSASSLKLESTVPLSSHSASSPTCNANETASNFNVQMQVSDSTDAIRLPKPERVVANPLGNVSSSTDSQKLQNNHQCNTHNNTVSENVDNVNIEECVQKETSVHETASSCKEDTIVNEVQKSADVNKNVTANRKESSVSEPCENVKIQSSHSSMPLSSHNDGEKCKNVLFSNHSESCDSSISSPTPVPKKDSNEVVEISDKSMCIVEVKKLPIAQIISADNLPIKTHVIEVPSQQSSPAVPNILAKSGCVAEVSSVSTLVTSTGNSFVPVRNILMMHENSGISFCESRSSPDISIANTITVVSCSENFPIYTLPCNVDSKVKLLNHVDSDVQETPSSAKASPAPSSSTNASEESSMDSIDEERKRCMQLAEIPTSTPGPPHSESSILSTDNPAKSVEKNSSVCSTVIKKPVNTSHSENVPVPQKCQSRDISSEAHGVKSSNERGLASSVSHNSPPNSIATSDVQQPVLSNTTANSKEIFSGEKTPCNSSSEIYIPTSSGPQKENQSEPNPAVLTSVSTSSVTEMQDSMPIVGLENKSLPTKLDIKKETCSDSVHLVSTAGNSVVTSLLSPIKYLPSEVSSQKFKLIFKGGGQRASLQNSNSPTSLVVPLNSSKTVPIKLVTLPGGASALSVRSTSNPNIVEIIGSKSASSPNAPSSGNPHSSSPVRLVVSKVSPGLSCTNQSGAQSLRNRVVVKSVVVTGTSPSIKLVSTNSLCTTTAVLTNSGGITTSSGVQIVSSPSSSMPGHIAKLLTDEVKPVAVVGNSSVQLSSVSFRSDVTNDAETTGLQGNKNTADCVKNVPKASSSSIIKCSSTSADSTTKDLPSSDPSTNSSVTKEAIIINPVSADSSTFSTAASPDTTTVSTTNISERENMSSKNTLNTQVPSQENSECVSSGQALSSDNSCDNEGNTKKSIADTTTTELINEVSSASSITNNQKTDTKLEPQICLETENSLKSTQNSTKSDNSAIENSTNEHVAPEINLRTNITSAESDDLAKSEQTINSAITTSLNYISNELESSDTADSCSVSNGTSSSGTSENKSNVKIVTFNSETTIDNSVEIRSVNPCEIENEVIIASNVEVGVAETTESDEISQNSELDCSDMRLEQSVAIEPPKNDIFNDSQVKLLPDDTDSLNAECGVEMQKFRPLGDESIGVVDSTESDSAGVIVEDSQLEISLVYSKPLKRKCSENAAELIKACMGVEDGPKRAVLMKAKVAEDIVEKIENEKLEENVRMSLRIRKEDTNLKKPKGSAVNSDCSTDEEIALSELIKTRSREKPPRGRISNRDSPVESNNLKPGRRRSGSNESRNSEEIKTRAPRESKRETVKKNEPPKKLPERTKRGTFKAQDQVVISKVGVQRSGRIRDQEAKASILNNNKEESNSIGAKRKTRATTDAQEVLVQVKRRRYSKDGHR</sequence>
<feature type="compositionally biased region" description="Polar residues" evidence="1">
    <location>
        <begin position="1545"/>
        <end position="1575"/>
    </location>
</feature>
<dbReference type="InterPro" id="IPR026638">
    <property type="entry name" value="NCOA6"/>
</dbReference>
<dbReference type="InterPro" id="IPR032715">
    <property type="entry name" value="NCOA6_TRADD-N"/>
</dbReference>
<feature type="region of interest" description="Disordered" evidence="1">
    <location>
        <begin position="1065"/>
        <end position="1126"/>
    </location>
</feature>
<keyword evidence="3" id="KW-0675">Receptor</keyword>
<feature type="compositionally biased region" description="Basic residues" evidence="1">
    <location>
        <begin position="381"/>
        <end position="391"/>
    </location>
</feature>
<dbReference type="Pfam" id="PF13820">
    <property type="entry name" value="NCOA6_TRADD-N"/>
    <property type="match status" value="1"/>
</dbReference>
<dbReference type="GO" id="GO:0045944">
    <property type="term" value="P:positive regulation of transcription by RNA polymerase II"/>
    <property type="evidence" value="ECO:0007669"/>
    <property type="project" value="TreeGrafter"/>
</dbReference>
<feature type="compositionally biased region" description="Basic and acidic residues" evidence="1">
    <location>
        <begin position="743"/>
        <end position="771"/>
    </location>
</feature>
<feature type="compositionally biased region" description="Low complexity" evidence="1">
    <location>
        <begin position="401"/>
        <end position="415"/>
    </location>
</feature>